<protein>
    <recommendedName>
        <fullName evidence="4 7">Ornithine carbamoyltransferase</fullName>
        <shortName evidence="7">OTCase</shortName>
        <ecNumber evidence="3 7">2.1.3.3</ecNumber>
    </recommendedName>
</protein>
<dbReference type="InterPro" id="IPR036901">
    <property type="entry name" value="Asp/Orn_carbamoylTrfase_sf"/>
</dbReference>
<dbReference type="HAMAP" id="MF_01109">
    <property type="entry name" value="OTCase"/>
    <property type="match status" value="1"/>
</dbReference>
<dbReference type="Pfam" id="PF02729">
    <property type="entry name" value="OTCace_N"/>
    <property type="match status" value="1"/>
</dbReference>
<dbReference type="GO" id="GO:0016597">
    <property type="term" value="F:amino acid binding"/>
    <property type="evidence" value="ECO:0007669"/>
    <property type="project" value="InterPro"/>
</dbReference>
<accession>A0A0H4TVI6</accession>
<sequence>MSRLGSLRGRSFVSAADLSADEALALFERAGELKSELAAHRRHAAPPLVGRTLAMIFEKPSLRTRVTFETGMTQLGGHAVYLAPADVRLGQRESVGDVAANLGRWVDGIVARTFSHAVIEELAAAAGVPVVNALSDHEHPCQALADYLTILERRGRLDGVQLVFVGDGNNVWHSLALMGATLGVRVRLACPPGFEGDPSVLRHAEELATLTGSRVEVTHDPRAAVADADVIYTDVWASMGQEEEAAQRAAVFAAFQVNEDLVAAAPPNVLVMHCLPAHRGEEITSAVLDGPRSIVLDQAENRLHAQKALLEAAIA</sequence>
<evidence type="ECO:0000256" key="1">
    <source>
        <dbReference type="ARBA" id="ARBA00004975"/>
    </source>
</evidence>
<dbReference type="Pfam" id="PF00185">
    <property type="entry name" value="OTCace"/>
    <property type="match status" value="1"/>
</dbReference>
<dbReference type="EC" id="2.1.3.3" evidence="3 7"/>
<dbReference type="NCBIfam" id="TIGR00658">
    <property type="entry name" value="orni_carb_tr"/>
    <property type="match status" value="1"/>
</dbReference>
<feature type="domain" description="Aspartate/ornithine carbamoyltransferase carbamoyl-P binding" evidence="9">
    <location>
        <begin position="10"/>
        <end position="152"/>
    </location>
</feature>
<comment type="catalytic activity">
    <reaction evidence="6 7">
        <text>carbamoyl phosphate + L-ornithine = L-citrulline + phosphate + H(+)</text>
        <dbReference type="Rhea" id="RHEA:19513"/>
        <dbReference type="ChEBI" id="CHEBI:15378"/>
        <dbReference type="ChEBI" id="CHEBI:43474"/>
        <dbReference type="ChEBI" id="CHEBI:46911"/>
        <dbReference type="ChEBI" id="CHEBI:57743"/>
        <dbReference type="ChEBI" id="CHEBI:58228"/>
        <dbReference type="EC" id="2.1.3.3"/>
    </reaction>
</comment>
<dbReference type="GO" id="GO:0019240">
    <property type="term" value="P:citrulline biosynthetic process"/>
    <property type="evidence" value="ECO:0007669"/>
    <property type="project" value="TreeGrafter"/>
</dbReference>
<dbReference type="InterPro" id="IPR006131">
    <property type="entry name" value="Asp_carbamoyltransf_Asp/Orn-bd"/>
</dbReference>
<dbReference type="AlphaFoldDB" id="A0A0H4TVI6"/>
<dbReference type="InterPro" id="IPR002292">
    <property type="entry name" value="Orn/put_carbamltrans"/>
</dbReference>
<feature type="binding site" evidence="7">
    <location>
        <position position="302"/>
    </location>
    <ligand>
        <name>carbamoyl phosphate</name>
        <dbReference type="ChEBI" id="CHEBI:58228"/>
    </ligand>
</feature>
<feature type="domain" description="Aspartate/ornithine carbamoyltransferase Asp/Orn-binding" evidence="8">
    <location>
        <begin position="158"/>
        <end position="311"/>
    </location>
</feature>
<comment type="pathway">
    <text evidence="1">Amino-acid biosynthesis; L-arginine biosynthesis; L-arginine from L-ornithine and carbamoyl phosphate: step 1/3.</text>
</comment>
<dbReference type="FunFam" id="3.40.50.1370:FF:000008">
    <property type="entry name" value="Ornithine carbamoyltransferase"/>
    <property type="match status" value="1"/>
</dbReference>
<organism evidence="10">
    <name type="scientific">uncultured Chloroflexi bacterium Rifle_16ft_4_minimus_899</name>
    <dbReference type="NCBI Taxonomy" id="1665081"/>
    <lineage>
        <taxon>Bacteria</taxon>
        <taxon>Bacillati</taxon>
        <taxon>Chloroflexota</taxon>
        <taxon>environmental samples</taxon>
    </lineage>
</organism>
<dbReference type="Gene3D" id="3.40.50.1370">
    <property type="entry name" value="Aspartate/ornithine carbamoyltransferase"/>
    <property type="match status" value="2"/>
</dbReference>
<dbReference type="EMBL" id="KT007054">
    <property type="protein sequence ID" value="AKQ04904.1"/>
    <property type="molecule type" value="Genomic_DNA"/>
</dbReference>
<dbReference type="PANTHER" id="PTHR45753:SF3">
    <property type="entry name" value="ORNITHINE TRANSCARBAMYLASE, MITOCHONDRIAL"/>
    <property type="match status" value="1"/>
</dbReference>
<evidence type="ECO:0000313" key="10">
    <source>
        <dbReference type="EMBL" id="AKQ04904.1"/>
    </source>
</evidence>
<dbReference type="PANTHER" id="PTHR45753">
    <property type="entry name" value="ORNITHINE CARBAMOYLTRANSFERASE, MITOCHONDRIAL"/>
    <property type="match status" value="1"/>
</dbReference>
<feature type="binding site" evidence="7">
    <location>
        <begin position="274"/>
        <end position="275"/>
    </location>
    <ligand>
        <name>carbamoyl phosphate</name>
        <dbReference type="ChEBI" id="CHEBI:58228"/>
    </ligand>
</feature>
<feature type="binding site" evidence="7">
    <location>
        <position position="170"/>
    </location>
    <ligand>
        <name>L-ornithine</name>
        <dbReference type="ChEBI" id="CHEBI:46911"/>
    </ligand>
</feature>
<dbReference type="SUPFAM" id="SSF53671">
    <property type="entry name" value="Aspartate/ornithine carbamoyltransferase"/>
    <property type="match status" value="1"/>
</dbReference>
<proteinExistence type="inferred from homology"/>
<evidence type="ECO:0000256" key="4">
    <source>
        <dbReference type="ARBA" id="ARBA00016634"/>
    </source>
</evidence>
<dbReference type="InterPro" id="IPR024904">
    <property type="entry name" value="OTCase_ArgI"/>
</dbReference>
<name>A0A0H4TVI6_9CHLR</name>
<evidence type="ECO:0000256" key="7">
    <source>
        <dbReference type="HAMAP-Rule" id="MF_01109"/>
    </source>
</evidence>
<evidence type="ECO:0000259" key="9">
    <source>
        <dbReference type="Pfam" id="PF02729"/>
    </source>
</evidence>
<keyword evidence="5 7" id="KW-0808">Transferase</keyword>
<comment type="caution">
    <text evidence="7">Lacks conserved residue(s) required for the propagation of feature annotation.</text>
</comment>
<evidence type="ECO:0000259" key="8">
    <source>
        <dbReference type="Pfam" id="PF00185"/>
    </source>
</evidence>
<keyword evidence="7" id="KW-0963">Cytoplasm</keyword>
<reference evidence="10" key="1">
    <citation type="journal article" date="2015" name="ISME J.">
        <title>Aquifer environment selects for microbial species cohorts in sediment and groundwater.</title>
        <authorList>
            <person name="Hug L.A."/>
            <person name="Thomas B.C."/>
            <person name="Brown C.T."/>
            <person name="Frischkorn K.R."/>
            <person name="Williams K.H."/>
            <person name="Tringe S.G."/>
            <person name="Banfield J.F."/>
        </authorList>
    </citation>
    <scope>NUCLEOTIDE SEQUENCE</scope>
</reference>
<feature type="binding site" evidence="7">
    <location>
        <position position="234"/>
    </location>
    <ligand>
        <name>L-ornithine</name>
        <dbReference type="ChEBI" id="CHEBI:46911"/>
    </ligand>
</feature>
<feature type="binding site" evidence="7">
    <location>
        <begin position="139"/>
        <end position="142"/>
    </location>
    <ligand>
        <name>carbamoyl phosphate</name>
        <dbReference type="ChEBI" id="CHEBI:58228"/>
    </ligand>
</feature>
<dbReference type="InterPro" id="IPR006130">
    <property type="entry name" value="Asp/Orn_carbamoylTrfase"/>
</dbReference>
<comment type="similarity">
    <text evidence="2 7">Belongs to the aspartate/ornithine carbamoyltransferase superfamily. OTCase family.</text>
</comment>
<dbReference type="InterPro" id="IPR006132">
    <property type="entry name" value="Asp/Orn_carbamoyltranf_P-bd"/>
</dbReference>
<feature type="binding site" evidence="7">
    <location>
        <begin position="238"/>
        <end position="239"/>
    </location>
    <ligand>
        <name>L-ornithine</name>
        <dbReference type="ChEBI" id="CHEBI:46911"/>
    </ligand>
</feature>
<evidence type="ECO:0000256" key="6">
    <source>
        <dbReference type="ARBA" id="ARBA00048772"/>
    </source>
</evidence>
<dbReference type="PRINTS" id="PR00102">
    <property type="entry name" value="OTCASE"/>
</dbReference>
<dbReference type="GO" id="GO:0005737">
    <property type="term" value="C:cytoplasm"/>
    <property type="evidence" value="ECO:0007669"/>
    <property type="project" value="UniProtKB-SubCell"/>
</dbReference>
<evidence type="ECO:0000256" key="2">
    <source>
        <dbReference type="ARBA" id="ARBA00007805"/>
    </source>
</evidence>
<feature type="binding site" evidence="7">
    <location>
        <position position="112"/>
    </location>
    <ligand>
        <name>carbamoyl phosphate</name>
        <dbReference type="ChEBI" id="CHEBI:58228"/>
    </ligand>
</feature>
<evidence type="ECO:0000256" key="5">
    <source>
        <dbReference type="ARBA" id="ARBA00022679"/>
    </source>
</evidence>
<comment type="subcellular location">
    <subcellularLocation>
        <location evidence="7">Cytoplasm</location>
    </subcellularLocation>
</comment>
<dbReference type="GO" id="GO:0042450">
    <property type="term" value="P:L-arginine biosynthetic process via ornithine"/>
    <property type="evidence" value="ECO:0007669"/>
    <property type="project" value="UniProtKB-UniRule"/>
</dbReference>
<dbReference type="PRINTS" id="PR00100">
    <property type="entry name" value="AOTCASE"/>
</dbReference>
<dbReference type="GO" id="GO:0004585">
    <property type="term" value="F:ornithine carbamoyltransferase activity"/>
    <property type="evidence" value="ECO:0007669"/>
    <property type="project" value="UniProtKB-UniRule"/>
</dbReference>
<evidence type="ECO:0000256" key="3">
    <source>
        <dbReference type="ARBA" id="ARBA00013007"/>
    </source>
</evidence>
<dbReference type="NCBIfam" id="NF001986">
    <property type="entry name" value="PRK00779.1"/>
    <property type="match status" value="1"/>
</dbReference>